<feature type="transmembrane region" description="Helical" evidence="5">
    <location>
        <begin position="196"/>
        <end position="212"/>
    </location>
</feature>
<feature type="transmembrane region" description="Helical" evidence="5">
    <location>
        <begin position="87"/>
        <end position="109"/>
    </location>
</feature>
<organism evidence="9 10">
    <name type="scientific">Crenobacter cavernae</name>
    <dbReference type="NCBI Taxonomy" id="2290923"/>
    <lineage>
        <taxon>Bacteria</taxon>
        <taxon>Pseudomonadati</taxon>
        <taxon>Pseudomonadota</taxon>
        <taxon>Betaproteobacteria</taxon>
        <taxon>Neisseriales</taxon>
        <taxon>Neisseriaceae</taxon>
        <taxon>Crenobacter</taxon>
    </lineage>
</organism>
<reference evidence="9 10" key="1">
    <citation type="submission" date="2018-10" db="EMBL/GenBank/DDBJ databases">
        <title>Draft genome of Fastidiocella sp. strain 375T, a bacterium isolated from a karstic cave dripping water.</title>
        <authorList>
            <person name="Coelho C."/>
            <person name="Verissimo A."/>
            <person name="Tiago I."/>
        </authorList>
    </citation>
    <scope>NUCLEOTIDE SEQUENCE [LARGE SCALE GENOMIC DNA]</scope>
    <source>
        <strain evidence="9 10">CAVE-375</strain>
    </source>
</reference>
<dbReference type="Pfam" id="PF15864">
    <property type="entry name" value="PglL_A"/>
    <property type="match status" value="1"/>
</dbReference>
<dbReference type="Pfam" id="PF11846">
    <property type="entry name" value="Wzy_C_2"/>
    <property type="match status" value="1"/>
</dbReference>
<gene>
    <name evidence="9" type="ORF">EBB06_05770</name>
</gene>
<sequence length="589" mass="65038">MPVLAVLNRAALVAWCALAILPFASRLHYVPLPQWWGEATVVWLAVLVWLCVPRASAVSWPRAAWWMLALSAFWAAQPLWLPLDFPGMNWATALGFLSLALLAGVTAGLRKRWGEEGLIRALAWALVAGAVLQSLIGFCQVTGLAELMGGVLFYDRAHPTTNVFGHIGQRNQYAHYLTWGVAALAYLFAQRVLSRRVFVSLLLWLALSIAWAASRTVLIYAVALFALAGVWHWRVRSEESKRLFAVFGVAAAAIVALQFVLPLVNGLVTHFTHSAMSVESGVERLASNGDGMGARRFTEWHKAWLVFMDAPLTGAGWSQFAAESVRLQMLPMFQGAGFNSGLFSNAHNLEMQLLAEMGWPGTLLAIGGFAWAVWPYFRAPARATQVLPLAVLAVTLIHSQLEYPLWYLYFLAVLVMVVALAPAMPRRSVAAGSANLVIAVALGVVSLMAVPRYWEMVSLYSPTGQRARDDARVARLAEIVRTEPLFAFHSLNTLDNYLAVDRHNLGAKRRWIAQLSAFRPYPDVLFKEARLAALAGDEASAERSMARALGSFPTYAPQFLDDLPENDPAYRALRRQAEEATAKLPERYR</sequence>
<dbReference type="Pfam" id="PF04932">
    <property type="entry name" value="Wzy_C"/>
    <property type="match status" value="1"/>
</dbReference>
<dbReference type="PANTHER" id="PTHR37422">
    <property type="entry name" value="TEICHURONIC ACID BIOSYNTHESIS PROTEIN TUAE"/>
    <property type="match status" value="1"/>
</dbReference>
<comment type="caution">
    <text evidence="9">The sequence shown here is derived from an EMBL/GenBank/DDBJ whole genome shotgun (WGS) entry which is preliminary data.</text>
</comment>
<comment type="subcellular location">
    <subcellularLocation>
        <location evidence="1">Membrane</location>
        <topology evidence="1">Multi-pass membrane protein</topology>
    </subcellularLocation>
</comment>
<evidence type="ECO:0000256" key="4">
    <source>
        <dbReference type="ARBA" id="ARBA00023136"/>
    </source>
</evidence>
<dbReference type="PANTHER" id="PTHR37422:SF21">
    <property type="entry name" value="EXOQ-LIKE PROTEIN"/>
    <property type="match status" value="1"/>
</dbReference>
<name>A0ABY0FEF0_9NEIS</name>
<evidence type="ECO:0000313" key="10">
    <source>
        <dbReference type="Proteomes" id="UP000290682"/>
    </source>
</evidence>
<feature type="transmembrane region" description="Helical" evidence="5">
    <location>
        <begin position="121"/>
        <end position="153"/>
    </location>
</feature>
<feature type="transmembrane region" description="Helical" evidence="5">
    <location>
        <begin position="407"/>
        <end position="424"/>
    </location>
</feature>
<keyword evidence="3 5" id="KW-1133">Transmembrane helix</keyword>
<evidence type="ECO:0000259" key="8">
    <source>
        <dbReference type="Pfam" id="PF15864"/>
    </source>
</evidence>
<feature type="transmembrane region" description="Helical" evidence="5">
    <location>
        <begin position="242"/>
        <end position="261"/>
    </location>
</feature>
<evidence type="ECO:0000256" key="3">
    <source>
        <dbReference type="ARBA" id="ARBA00022989"/>
    </source>
</evidence>
<evidence type="ECO:0000259" key="7">
    <source>
        <dbReference type="Pfam" id="PF11846"/>
    </source>
</evidence>
<evidence type="ECO:0000313" key="9">
    <source>
        <dbReference type="EMBL" id="RXZ44603.1"/>
    </source>
</evidence>
<dbReference type="InterPro" id="IPR007016">
    <property type="entry name" value="O-antigen_ligase-rel_domated"/>
</dbReference>
<evidence type="ECO:0000256" key="5">
    <source>
        <dbReference type="SAM" id="Phobius"/>
    </source>
</evidence>
<feature type="domain" description="O-antigen ligase-related" evidence="6">
    <location>
        <begin position="201"/>
        <end position="365"/>
    </location>
</feature>
<feature type="domain" description="Virulence factor membrane-bound polymerase C-terminal" evidence="7">
    <location>
        <begin position="389"/>
        <end position="559"/>
    </location>
</feature>
<evidence type="ECO:0000259" key="6">
    <source>
        <dbReference type="Pfam" id="PF04932"/>
    </source>
</evidence>
<dbReference type="InterPro" id="IPR031726">
    <property type="entry name" value="PglL_A"/>
</dbReference>
<feature type="transmembrane region" description="Helical" evidence="5">
    <location>
        <begin position="173"/>
        <end position="189"/>
    </location>
</feature>
<keyword evidence="4 5" id="KW-0472">Membrane</keyword>
<feature type="transmembrane region" description="Helical" evidence="5">
    <location>
        <begin position="64"/>
        <end position="81"/>
    </location>
</feature>
<evidence type="ECO:0000256" key="2">
    <source>
        <dbReference type="ARBA" id="ARBA00022692"/>
    </source>
</evidence>
<evidence type="ECO:0000256" key="1">
    <source>
        <dbReference type="ARBA" id="ARBA00004141"/>
    </source>
</evidence>
<feature type="transmembrane region" description="Helical" evidence="5">
    <location>
        <begin position="36"/>
        <end position="52"/>
    </location>
</feature>
<feature type="transmembrane region" description="Helical" evidence="5">
    <location>
        <begin position="436"/>
        <end position="454"/>
    </location>
</feature>
<accession>A0ABY0FEF0</accession>
<dbReference type="InterPro" id="IPR051533">
    <property type="entry name" value="WaaL-like"/>
</dbReference>
<keyword evidence="10" id="KW-1185">Reference proteome</keyword>
<dbReference type="InterPro" id="IPR021797">
    <property type="entry name" value="Wzy_C_2"/>
</dbReference>
<feature type="transmembrane region" description="Helical" evidence="5">
    <location>
        <begin position="218"/>
        <end position="235"/>
    </location>
</feature>
<dbReference type="EMBL" id="REGR01000003">
    <property type="protein sequence ID" value="RXZ44603.1"/>
    <property type="molecule type" value="Genomic_DNA"/>
</dbReference>
<proteinExistence type="predicted"/>
<protein>
    <submittedName>
        <fullName evidence="9">Polymerase</fullName>
    </submittedName>
</protein>
<feature type="domain" description="Protein glycosylation ligase" evidence="8">
    <location>
        <begin position="163"/>
        <end position="188"/>
    </location>
</feature>
<dbReference type="RefSeq" id="WP_129212182.1">
    <property type="nucleotide sequence ID" value="NZ_REGR01000003.1"/>
</dbReference>
<keyword evidence="2 5" id="KW-0812">Transmembrane</keyword>
<dbReference type="Proteomes" id="UP000290682">
    <property type="component" value="Unassembled WGS sequence"/>
</dbReference>
<feature type="transmembrane region" description="Helical" evidence="5">
    <location>
        <begin position="357"/>
        <end position="377"/>
    </location>
</feature>